<reference evidence="1 2" key="1">
    <citation type="submission" date="2019-07" db="EMBL/GenBank/DDBJ databases">
        <title>Draft genome assembly of a fouling barnacle, Amphibalanus amphitrite (Darwin, 1854): The first reference genome for Thecostraca.</title>
        <authorList>
            <person name="Kim W."/>
        </authorList>
    </citation>
    <scope>NUCLEOTIDE SEQUENCE [LARGE SCALE GENOMIC DNA]</scope>
    <source>
        <strain evidence="1">SNU_AA5</strain>
        <tissue evidence="1">Soma without cirri and trophi</tissue>
    </source>
</reference>
<evidence type="ECO:0000313" key="1">
    <source>
        <dbReference type="EMBL" id="KAF0290510.1"/>
    </source>
</evidence>
<dbReference type="AlphaFoldDB" id="A0A6A4VGT6"/>
<comment type="caution">
    <text evidence="1">The sequence shown here is derived from an EMBL/GenBank/DDBJ whole genome shotgun (WGS) entry which is preliminary data.</text>
</comment>
<evidence type="ECO:0000313" key="2">
    <source>
        <dbReference type="Proteomes" id="UP000440578"/>
    </source>
</evidence>
<gene>
    <name evidence="1" type="ORF">FJT64_011304</name>
</gene>
<keyword evidence="2" id="KW-1185">Reference proteome</keyword>
<proteinExistence type="predicted"/>
<sequence length="89" mass="9810">MVTEIQRMISWCPPECPAEPASSADSDCEPAEEVPGCNCPPNPAKYLRRLWKIQEKIMCAPATRVVVALLACRALLQTLGVKVCFMNSM</sequence>
<dbReference type="EMBL" id="VIIS01001948">
    <property type="protein sequence ID" value="KAF0290510.1"/>
    <property type="molecule type" value="Genomic_DNA"/>
</dbReference>
<organism evidence="1 2">
    <name type="scientific">Amphibalanus amphitrite</name>
    <name type="common">Striped barnacle</name>
    <name type="synonym">Balanus amphitrite</name>
    <dbReference type="NCBI Taxonomy" id="1232801"/>
    <lineage>
        <taxon>Eukaryota</taxon>
        <taxon>Metazoa</taxon>
        <taxon>Ecdysozoa</taxon>
        <taxon>Arthropoda</taxon>
        <taxon>Crustacea</taxon>
        <taxon>Multicrustacea</taxon>
        <taxon>Cirripedia</taxon>
        <taxon>Thoracica</taxon>
        <taxon>Thoracicalcarea</taxon>
        <taxon>Balanomorpha</taxon>
        <taxon>Balanoidea</taxon>
        <taxon>Balanidae</taxon>
        <taxon>Amphibalaninae</taxon>
        <taxon>Amphibalanus</taxon>
    </lineage>
</organism>
<protein>
    <submittedName>
        <fullName evidence="1">Uncharacterized protein</fullName>
    </submittedName>
</protein>
<dbReference type="Proteomes" id="UP000440578">
    <property type="component" value="Unassembled WGS sequence"/>
</dbReference>
<accession>A0A6A4VGT6</accession>
<name>A0A6A4VGT6_AMPAM</name>